<dbReference type="STRING" id="681398.PJIAN_1782"/>
<organism evidence="1 2">
    <name type="scientific">Paludibacter jiangxiensis</name>
    <dbReference type="NCBI Taxonomy" id="681398"/>
    <lineage>
        <taxon>Bacteria</taxon>
        <taxon>Pseudomonadati</taxon>
        <taxon>Bacteroidota</taxon>
        <taxon>Bacteroidia</taxon>
        <taxon>Bacteroidales</taxon>
        <taxon>Paludibacteraceae</taxon>
        <taxon>Paludibacter</taxon>
    </lineage>
</organism>
<name>A0A170YYX4_9BACT</name>
<keyword evidence="2" id="KW-1185">Reference proteome</keyword>
<proteinExistence type="predicted"/>
<sequence length="34" mass="3900">MRPSSYCNISIVDVLSAETFFDMKTKVVYAPEWA</sequence>
<reference evidence="2" key="2">
    <citation type="journal article" date="2017" name="Genome Announc.">
        <title>Draft genome sequence of Paludibacter jiangxiensis NM7(T), a propionate-producing fermentative bacterium.</title>
        <authorList>
            <person name="Qiu Y.-L."/>
            <person name="Tourlousse D.M."/>
            <person name="Matsuura N."/>
            <person name="Ohashi A."/>
            <person name="Sekiguchi Y."/>
        </authorList>
    </citation>
    <scope>NUCLEOTIDE SEQUENCE [LARGE SCALE GENOMIC DNA]</scope>
    <source>
        <strain evidence="2">NM7</strain>
    </source>
</reference>
<reference evidence="2" key="1">
    <citation type="submission" date="2016-04" db="EMBL/GenBank/DDBJ databases">
        <title>Draft genome sequence of Paludibacter jiangxiensis strain NM7.</title>
        <authorList>
            <person name="Qiu Y."/>
            <person name="Matsuura N."/>
            <person name="Ohashi A."/>
            <person name="Tourlousse M.D."/>
            <person name="Sekiguchi Y."/>
        </authorList>
    </citation>
    <scope>NUCLEOTIDE SEQUENCE [LARGE SCALE GENOMIC DNA]</scope>
    <source>
        <strain evidence="2">NM7</strain>
    </source>
</reference>
<comment type="caution">
    <text evidence="1">The sequence shown here is derived from an EMBL/GenBank/DDBJ whole genome shotgun (WGS) entry which is preliminary data.</text>
</comment>
<dbReference type="Proteomes" id="UP000076586">
    <property type="component" value="Unassembled WGS sequence"/>
</dbReference>
<protein>
    <submittedName>
        <fullName evidence="1">Uncharacterized protein</fullName>
    </submittedName>
</protein>
<dbReference type="AlphaFoldDB" id="A0A170YYX4"/>
<evidence type="ECO:0000313" key="2">
    <source>
        <dbReference type="Proteomes" id="UP000076586"/>
    </source>
</evidence>
<gene>
    <name evidence="1" type="ORF">PJIAN_1782</name>
</gene>
<evidence type="ECO:0000313" key="1">
    <source>
        <dbReference type="EMBL" id="GAT62190.1"/>
    </source>
</evidence>
<dbReference type="EMBL" id="BDCR01000001">
    <property type="protein sequence ID" value="GAT62190.1"/>
    <property type="molecule type" value="Genomic_DNA"/>
</dbReference>
<accession>A0A170YYX4</accession>